<keyword evidence="7" id="KW-0539">Nucleus</keyword>
<dbReference type="InterPro" id="IPR013087">
    <property type="entry name" value="Znf_C2H2_type"/>
</dbReference>
<keyword evidence="10" id="KW-1133">Transmembrane helix</keyword>
<evidence type="ECO:0000313" key="12">
    <source>
        <dbReference type="EMBL" id="CAG9133609.1"/>
    </source>
</evidence>
<accession>A0A8S4FZH8</accession>
<feature type="compositionally biased region" description="Basic and acidic residues" evidence="9">
    <location>
        <begin position="446"/>
        <end position="473"/>
    </location>
</feature>
<dbReference type="SMART" id="SM00355">
    <property type="entry name" value="ZnF_C2H2"/>
    <property type="match status" value="7"/>
</dbReference>
<keyword evidence="13" id="KW-1185">Reference proteome</keyword>
<feature type="compositionally biased region" description="Acidic residues" evidence="9">
    <location>
        <begin position="474"/>
        <end position="483"/>
    </location>
</feature>
<keyword evidence="6" id="KW-0862">Zinc</keyword>
<comment type="subcellular location">
    <subcellularLocation>
        <location evidence="1">Nucleus</location>
    </subcellularLocation>
</comment>
<sequence length="876" mass="100462">MKIDTIKPYIISSPLNEIINTTLPHYTVNTENHTQLYNEIQQKIDILKSQTPDVFTNDELPHHIVNYSISSALVAVILLYTLYKLKQRCKKRPRTREEPPIEMTRRRPGSDMLRHRFTHATWLHAECAHCGLRFSRRARLAKHIIKIHETRRVKDTECELCGKKFYSARYLSKHLAGVHAAARLRCAHCPFTTRMKPALAGHIKGRHASVKDRTCSLCNKVFRLPSSRRAHQAMSHGQRKYDKKLHKVKEEPDGGVETVTEGAGEGGEGAVVKVAVKEEPIDIEEHDVAAALAQAHEIHADINLQQLEAVSLAVPRSEEKQAPSELSEQAPEPSEQERGASEQAPVALGTNFEDYVEVSKAIAPTEFYVTVGRKRRLDPNVNLKLKRKAESEIQQQLERARRKIVVDSLEKARQLYNQRISARAEIEKRKKETDSKPKQQIRKLVLKRDSNTDNEYSIHRGSEQNTHSEKDTDINGENDEETVTDVGHKESMRNGAQPKQDKTEGFKKIKFNTSQCYVCFKLYQTRDQLIEHCQEHFAICNKQVLNKCPLCPYVSPNNVYRHLTRAHGITLRTAYNTIIEKDSCKEKYAIKVIDMVCEKFDSTANSIEEISIIPSVMGLNKKASAAIDRENRKKKAEMTMKSKLVKKGDEWIVDHEKIYVNYEEYILPEFREKTIKRVKIGKVTDDYVEALMRLKIAAKKDGHKILAPCDLCNKVCLNISALKAHRKSHEVKQKGRKRKYVRAIKKVKKTNVVSKAARSNNTKPIRINNNKQGTNTSNEELMDFYKSNIDSADIDFDQFVKIFQQIDKVETGQFDVLVKNEKFGVEEPEPDGVKVKTRSNSRRQAVRGVAQAKRNFEMKRKLAKDELRQKLNQKDT</sequence>
<evidence type="ECO:0000313" key="13">
    <source>
        <dbReference type="Proteomes" id="UP000653454"/>
    </source>
</evidence>
<evidence type="ECO:0000256" key="1">
    <source>
        <dbReference type="ARBA" id="ARBA00004123"/>
    </source>
</evidence>
<evidence type="ECO:0000256" key="3">
    <source>
        <dbReference type="ARBA" id="ARBA00022723"/>
    </source>
</evidence>
<keyword evidence="3" id="KW-0479">Metal-binding</keyword>
<evidence type="ECO:0000256" key="5">
    <source>
        <dbReference type="ARBA" id="ARBA00022771"/>
    </source>
</evidence>
<feature type="domain" description="C2H2-type" evidence="11">
    <location>
        <begin position="125"/>
        <end position="153"/>
    </location>
</feature>
<keyword evidence="10" id="KW-0812">Transmembrane</keyword>
<dbReference type="Proteomes" id="UP000653454">
    <property type="component" value="Unassembled WGS sequence"/>
</dbReference>
<comment type="caution">
    <text evidence="12">The sequence shown here is derived from an EMBL/GenBank/DDBJ whole genome shotgun (WGS) entry which is preliminary data.</text>
</comment>
<gene>
    <name evidence="12" type="ORF">PLXY2_LOCUS11868</name>
</gene>
<reference evidence="12" key="1">
    <citation type="submission" date="2020-11" db="EMBL/GenBank/DDBJ databases">
        <authorList>
            <person name="Whiteford S."/>
        </authorList>
    </citation>
    <scope>NUCLEOTIDE SEQUENCE</scope>
</reference>
<evidence type="ECO:0000256" key="6">
    <source>
        <dbReference type="ARBA" id="ARBA00022833"/>
    </source>
</evidence>
<dbReference type="PROSITE" id="PS50157">
    <property type="entry name" value="ZINC_FINGER_C2H2_2"/>
    <property type="match status" value="3"/>
</dbReference>
<name>A0A8S4FZH8_PLUXY</name>
<dbReference type="GO" id="GO:0000977">
    <property type="term" value="F:RNA polymerase II transcription regulatory region sequence-specific DNA binding"/>
    <property type="evidence" value="ECO:0007669"/>
    <property type="project" value="TreeGrafter"/>
</dbReference>
<dbReference type="SUPFAM" id="SSF57667">
    <property type="entry name" value="beta-beta-alpha zinc fingers"/>
    <property type="match status" value="2"/>
</dbReference>
<dbReference type="GO" id="GO:0005634">
    <property type="term" value="C:nucleus"/>
    <property type="evidence" value="ECO:0007669"/>
    <property type="project" value="UniProtKB-SubCell"/>
</dbReference>
<feature type="domain" description="C2H2-type" evidence="11">
    <location>
        <begin position="213"/>
        <end position="241"/>
    </location>
</feature>
<organism evidence="12 13">
    <name type="scientific">Plutella xylostella</name>
    <name type="common">Diamondback moth</name>
    <name type="synonym">Plutella maculipennis</name>
    <dbReference type="NCBI Taxonomy" id="51655"/>
    <lineage>
        <taxon>Eukaryota</taxon>
        <taxon>Metazoa</taxon>
        <taxon>Ecdysozoa</taxon>
        <taxon>Arthropoda</taxon>
        <taxon>Hexapoda</taxon>
        <taxon>Insecta</taxon>
        <taxon>Pterygota</taxon>
        <taxon>Neoptera</taxon>
        <taxon>Endopterygota</taxon>
        <taxon>Lepidoptera</taxon>
        <taxon>Glossata</taxon>
        <taxon>Ditrysia</taxon>
        <taxon>Yponomeutoidea</taxon>
        <taxon>Plutellidae</taxon>
        <taxon>Plutella</taxon>
    </lineage>
</organism>
<evidence type="ECO:0000256" key="9">
    <source>
        <dbReference type="SAM" id="MobiDB-lite"/>
    </source>
</evidence>
<feature type="compositionally biased region" description="Basic residues" evidence="9">
    <location>
        <begin position="835"/>
        <end position="845"/>
    </location>
</feature>
<proteinExistence type="inferred from homology"/>
<evidence type="ECO:0000256" key="2">
    <source>
        <dbReference type="ARBA" id="ARBA00006991"/>
    </source>
</evidence>
<feature type="compositionally biased region" description="Basic and acidic residues" evidence="9">
    <location>
        <begin position="427"/>
        <end position="437"/>
    </location>
</feature>
<comment type="similarity">
    <text evidence="2">Belongs to the krueppel C2H2-type zinc-finger protein family.</text>
</comment>
<feature type="region of interest" description="Disordered" evidence="9">
    <location>
        <begin position="315"/>
        <end position="345"/>
    </location>
</feature>
<dbReference type="GO" id="GO:0008270">
    <property type="term" value="F:zinc ion binding"/>
    <property type="evidence" value="ECO:0007669"/>
    <property type="project" value="UniProtKB-KW"/>
</dbReference>
<dbReference type="Gene3D" id="3.30.160.60">
    <property type="entry name" value="Classic Zinc Finger"/>
    <property type="match status" value="2"/>
</dbReference>
<dbReference type="Pfam" id="PF00096">
    <property type="entry name" value="zf-C2H2"/>
    <property type="match status" value="1"/>
</dbReference>
<dbReference type="InterPro" id="IPR036236">
    <property type="entry name" value="Znf_C2H2_sf"/>
</dbReference>
<keyword evidence="10" id="KW-0472">Membrane</keyword>
<evidence type="ECO:0000256" key="7">
    <source>
        <dbReference type="ARBA" id="ARBA00023242"/>
    </source>
</evidence>
<protein>
    <submittedName>
        <fullName evidence="12">(diamondback moth) hypothetical protein</fullName>
    </submittedName>
</protein>
<evidence type="ECO:0000256" key="10">
    <source>
        <dbReference type="SAM" id="Phobius"/>
    </source>
</evidence>
<evidence type="ECO:0000256" key="8">
    <source>
        <dbReference type="PROSITE-ProRule" id="PRU00042"/>
    </source>
</evidence>
<evidence type="ECO:0000256" key="4">
    <source>
        <dbReference type="ARBA" id="ARBA00022737"/>
    </source>
</evidence>
<dbReference type="PROSITE" id="PS00028">
    <property type="entry name" value="ZINC_FINGER_C2H2_1"/>
    <property type="match status" value="5"/>
</dbReference>
<feature type="region of interest" description="Disordered" evidence="9">
    <location>
        <begin position="827"/>
        <end position="852"/>
    </location>
</feature>
<dbReference type="PANTHER" id="PTHR24409">
    <property type="entry name" value="ZINC FINGER PROTEIN 142"/>
    <property type="match status" value="1"/>
</dbReference>
<dbReference type="AlphaFoldDB" id="A0A8S4FZH8"/>
<feature type="domain" description="C2H2-type" evidence="11">
    <location>
        <begin position="156"/>
        <end position="184"/>
    </location>
</feature>
<evidence type="ECO:0000259" key="11">
    <source>
        <dbReference type="PROSITE" id="PS50157"/>
    </source>
</evidence>
<keyword evidence="5 8" id="KW-0863">Zinc-finger</keyword>
<dbReference type="EMBL" id="CAJHNJ030000065">
    <property type="protein sequence ID" value="CAG9133609.1"/>
    <property type="molecule type" value="Genomic_DNA"/>
</dbReference>
<feature type="transmembrane region" description="Helical" evidence="10">
    <location>
        <begin position="64"/>
        <end position="83"/>
    </location>
</feature>
<dbReference type="GO" id="GO:0000981">
    <property type="term" value="F:DNA-binding transcription factor activity, RNA polymerase II-specific"/>
    <property type="evidence" value="ECO:0007669"/>
    <property type="project" value="TreeGrafter"/>
</dbReference>
<keyword evidence="4" id="KW-0677">Repeat</keyword>
<dbReference type="PANTHER" id="PTHR24409:SF331">
    <property type="entry name" value="ZINC FINGER PROTEIN 322A"/>
    <property type="match status" value="1"/>
</dbReference>
<feature type="region of interest" description="Disordered" evidence="9">
    <location>
        <begin position="427"/>
        <end position="501"/>
    </location>
</feature>